<protein>
    <submittedName>
        <fullName evidence="4">Molybdenum cofactor cytidylyltransferase</fullName>
        <ecNumber evidence="4">2.7.7.76</ecNumber>
    </submittedName>
</protein>
<dbReference type="GO" id="GO:0061602">
    <property type="term" value="F:molybdenum cofactor cytidylyltransferase activity"/>
    <property type="evidence" value="ECO:0007669"/>
    <property type="project" value="UniProtKB-EC"/>
</dbReference>
<dbReference type="PANTHER" id="PTHR43777:SF1">
    <property type="entry name" value="MOLYBDENUM COFACTOR CYTIDYLYLTRANSFERASE"/>
    <property type="match status" value="1"/>
</dbReference>
<accession>A0ABU0F8R9</accession>
<evidence type="ECO:0000259" key="3">
    <source>
        <dbReference type="Pfam" id="PF12804"/>
    </source>
</evidence>
<organism evidence="4 5">
    <name type="scientific">Labrys monachus</name>
    <dbReference type="NCBI Taxonomy" id="217067"/>
    <lineage>
        <taxon>Bacteria</taxon>
        <taxon>Pseudomonadati</taxon>
        <taxon>Pseudomonadota</taxon>
        <taxon>Alphaproteobacteria</taxon>
        <taxon>Hyphomicrobiales</taxon>
        <taxon>Xanthobacteraceae</taxon>
        <taxon>Labrys</taxon>
    </lineage>
</organism>
<keyword evidence="4" id="KW-0548">Nucleotidyltransferase</keyword>
<gene>
    <name evidence="4" type="ORF">J3R73_000808</name>
</gene>
<dbReference type="Gene3D" id="3.90.550.10">
    <property type="entry name" value="Spore Coat Polysaccharide Biosynthesis Protein SpsA, Chain A"/>
    <property type="match status" value="1"/>
</dbReference>
<proteinExistence type="predicted"/>
<feature type="domain" description="MobA-like NTP transferase" evidence="3">
    <location>
        <begin position="22"/>
        <end position="183"/>
    </location>
</feature>
<reference evidence="4 5" key="1">
    <citation type="submission" date="2023-07" db="EMBL/GenBank/DDBJ databases">
        <title>Genomic Encyclopedia of Type Strains, Phase IV (KMG-IV): sequencing the most valuable type-strain genomes for metagenomic binning, comparative biology and taxonomic classification.</title>
        <authorList>
            <person name="Goeker M."/>
        </authorList>
    </citation>
    <scope>NUCLEOTIDE SEQUENCE [LARGE SCALE GENOMIC DNA]</scope>
    <source>
        <strain evidence="4 5">DSM 5896</strain>
    </source>
</reference>
<keyword evidence="1" id="KW-0460">Magnesium</keyword>
<dbReference type="CDD" id="cd04182">
    <property type="entry name" value="GT_2_like_f"/>
    <property type="match status" value="1"/>
</dbReference>
<evidence type="ECO:0000313" key="4">
    <source>
        <dbReference type="EMBL" id="MDQ0391016.1"/>
    </source>
</evidence>
<evidence type="ECO:0000313" key="5">
    <source>
        <dbReference type="Proteomes" id="UP001237448"/>
    </source>
</evidence>
<dbReference type="EMBL" id="JAUSVK010000001">
    <property type="protein sequence ID" value="MDQ0391016.1"/>
    <property type="molecule type" value="Genomic_DNA"/>
</dbReference>
<dbReference type="InterPro" id="IPR025877">
    <property type="entry name" value="MobA-like_NTP_Trfase"/>
</dbReference>
<dbReference type="InterPro" id="IPR029044">
    <property type="entry name" value="Nucleotide-diphossugar_trans"/>
</dbReference>
<dbReference type="Pfam" id="PF12804">
    <property type="entry name" value="NTP_transf_3"/>
    <property type="match status" value="1"/>
</dbReference>
<sequence length="246" mass="25900">MQHDLRSDGDGPVPGSPAVAIVLLAAGLSARMGGPSKLLLDVGGEPMIRRTARNALAMRPAEMVVVTGHRADEVAAALAGLPVRLVFNPDYAEGQQGSVVAGLRALRSTCDAVMVMLGDQPLVTPSHLASLIAHYRTLANGAILIPCHRGRRGNPVLFAAGHIAAVAGRAVDIGCRKLIERHPEAVVRLECEDPVFTQDCDTQEDYGRLLRAVRTSDEASRPGGQPSPEQGIVEEQASIFAGSQPT</sequence>
<keyword evidence="4" id="KW-0808">Transferase</keyword>
<name>A0ABU0F8R9_9HYPH</name>
<comment type="caution">
    <text evidence="4">The sequence shown here is derived from an EMBL/GenBank/DDBJ whole genome shotgun (WGS) entry which is preliminary data.</text>
</comment>
<evidence type="ECO:0000256" key="2">
    <source>
        <dbReference type="SAM" id="MobiDB-lite"/>
    </source>
</evidence>
<dbReference type="SUPFAM" id="SSF53448">
    <property type="entry name" value="Nucleotide-diphospho-sugar transferases"/>
    <property type="match status" value="1"/>
</dbReference>
<dbReference type="Proteomes" id="UP001237448">
    <property type="component" value="Unassembled WGS sequence"/>
</dbReference>
<dbReference type="PANTHER" id="PTHR43777">
    <property type="entry name" value="MOLYBDENUM COFACTOR CYTIDYLYLTRANSFERASE"/>
    <property type="match status" value="1"/>
</dbReference>
<evidence type="ECO:0000256" key="1">
    <source>
        <dbReference type="ARBA" id="ARBA00022842"/>
    </source>
</evidence>
<dbReference type="EC" id="2.7.7.76" evidence="4"/>
<dbReference type="RefSeq" id="WP_307422689.1">
    <property type="nucleotide sequence ID" value="NZ_JAUSVK010000001.1"/>
</dbReference>
<keyword evidence="5" id="KW-1185">Reference proteome</keyword>
<feature type="region of interest" description="Disordered" evidence="2">
    <location>
        <begin position="214"/>
        <end position="246"/>
    </location>
</feature>